<keyword evidence="4 8" id="KW-0297">G-protein coupled receptor</keyword>
<proteinExistence type="inferred from homology"/>
<keyword evidence="7 8" id="KW-0807">Transducer</keyword>
<dbReference type="InterPro" id="IPR000276">
    <property type="entry name" value="GPCR_Rhodpsn"/>
</dbReference>
<keyword evidence="5 9" id="KW-0472">Membrane</keyword>
<feature type="transmembrane region" description="Helical" evidence="9">
    <location>
        <begin position="33"/>
        <end position="57"/>
    </location>
</feature>
<evidence type="ECO:0000256" key="8">
    <source>
        <dbReference type="RuleBase" id="RU000688"/>
    </source>
</evidence>
<dbReference type="Pfam" id="PF00001">
    <property type="entry name" value="7tm_1"/>
    <property type="match status" value="1"/>
</dbReference>
<dbReference type="PANTHER" id="PTHR24243">
    <property type="entry name" value="G-PROTEIN COUPLED RECEPTOR"/>
    <property type="match status" value="1"/>
</dbReference>
<evidence type="ECO:0000256" key="4">
    <source>
        <dbReference type="ARBA" id="ARBA00023040"/>
    </source>
</evidence>
<reference evidence="11" key="1">
    <citation type="submission" date="2021-03" db="EMBL/GenBank/DDBJ databases">
        <authorList>
            <person name="Bekaert M."/>
        </authorList>
    </citation>
    <scope>NUCLEOTIDE SEQUENCE</scope>
</reference>
<dbReference type="CDD" id="cd00637">
    <property type="entry name" value="7tm_classA_rhodopsin-like"/>
    <property type="match status" value="1"/>
</dbReference>
<dbReference type="OrthoDB" id="6057630at2759"/>
<feature type="transmembrane region" description="Helical" evidence="9">
    <location>
        <begin position="200"/>
        <end position="224"/>
    </location>
</feature>
<keyword evidence="6 8" id="KW-0675">Receptor</keyword>
<evidence type="ECO:0000256" key="1">
    <source>
        <dbReference type="ARBA" id="ARBA00004141"/>
    </source>
</evidence>
<organism evidence="11 12">
    <name type="scientific">Mytilus edulis</name>
    <name type="common">Blue mussel</name>
    <dbReference type="NCBI Taxonomy" id="6550"/>
    <lineage>
        <taxon>Eukaryota</taxon>
        <taxon>Metazoa</taxon>
        <taxon>Spiralia</taxon>
        <taxon>Lophotrochozoa</taxon>
        <taxon>Mollusca</taxon>
        <taxon>Bivalvia</taxon>
        <taxon>Autobranchia</taxon>
        <taxon>Pteriomorphia</taxon>
        <taxon>Mytilida</taxon>
        <taxon>Mytiloidea</taxon>
        <taxon>Mytilidae</taxon>
        <taxon>Mytilinae</taxon>
        <taxon>Mytilus</taxon>
    </lineage>
</organism>
<dbReference type="PROSITE" id="PS50262">
    <property type="entry name" value="G_PROTEIN_RECEP_F1_2"/>
    <property type="match status" value="1"/>
</dbReference>
<evidence type="ECO:0000256" key="2">
    <source>
        <dbReference type="ARBA" id="ARBA00022692"/>
    </source>
</evidence>
<evidence type="ECO:0000313" key="11">
    <source>
        <dbReference type="EMBL" id="CAG2242579.1"/>
    </source>
</evidence>
<comment type="similarity">
    <text evidence="8">Belongs to the G-protein coupled receptor 1 family.</text>
</comment>
<evidence type="ECO:0000256" key="3">
    <source>
        <dbReference type="ARBA" id="ARBA00022989"/>
    </source>
</evidence>
<comment type="caution">
    <text evidence="11">The sequence shown here is derived from an EMBL/GenBank/DDBJ whole genome shotgun (WGS) entry which is preliminary data.</text>
</comment>
<dbReference type="PANTHER" id="PTHR24243:SF208">
    <property type="entry name" value="PYROKININ-1 RECEPTOR"/>
    <property type="match status" value="1"/>
</dbReference>
<accession>A0A8S3U9X5</accession>
<name>A0A8S3U9X5_MYTED</name>
<dbReference type="EMBL" id="CAJPWZ010002677">
    <property type="protein sequence ID" value="CAG2242579.1"/>
    <property type="molecule type" value="Genomic_DNA"/>
</dbReference>
<sequence>MENSTCHTWIPAELQDRNVTLELLNELHVKRNIGGIIMLLCFSVVGLIGNTHVLYVYSRQYKQSNYRIYVLFLAMLDVINCTVVAPLVVVYLFHPLMYPSNIFCKVFRTILYYMAIASTLSLVSIAIERFRKIRFPFKEKLSESAVIKLCIGSLVVAAILSWPAPILWGLSTVETGVPGFEGKRCFTDDSFRDSKINLQAIYNACLILFYFLVSGTLIVIYIYIGKNIRKQYKFRGEQIACQTRLNGRKDSVNTNGNSARNATYTLCAVTFAYVGSALPHHLLALLIFLIPNFDCSMSLFGSRWYYTFVWSYFFNSVINPFIYGIRDRKFRFAVKNIYRVCGK</sequence>
<feature type="transmembrane region" description="Helical" evidence="9">
    <location>
        <begin position="303"/>
        <end position="325"/>
    </location>
</feature>
<keyword evidence="12" id="KW-1185">Reference proteome</keyword>
<gene>
    <name evidence="11" type="ORF">MEDL_54740</name>
</gene>
<feature type="transmembrane region" description="Helical" evidence="9">
    <location>
        <begin position="69"/>
        <end position="94"/>
    </location>
</feature>
<keyword evidence="3 9" id="KW-1133">Transmembrane helix</keyword>
<dbReference type="PROSITE" id="PS00237">
    <property type="entry name" value="G_PROTEIN_RECEP_F1_1"/>
    <property type="match status" value="1"/>
</dbReference>
<evidence type="ECO:0000256" key="9">
    <source>
        <dbReference type="SAM" id="Phobius"/>
    </source>
</evidence>
<dbReference type="SUPFAM" id="SSF81321">
    <property type="entry name" value="Family A G protein-coupled receptor-like"/>
    <property type="match status" value="1"/>
</dbReference>
<evidence type="ECO:0000256" key="5">
    <source>
        <dbReference type="ARBA" id="ARBA00023136"/>
    </source>
</evidence>
<feature type="transmembrane region" description="Helical" evidence="9">
    <location>
        <begin position="266"/>
        <end position="291"/>
    </location>
</feature>
<keyword evidence="2 8" id="KW-0812">Transmembrane</keyword>
<evidence type="ECO:0000256" key="6">
    <source>
        <dbReference type="ARBA" id="ARBA00023170"/>
    </source>
</evidence>
<dbReference type="GO" id="GO:0016020">
    <property type="term" value="C:membrane"/>
    <property type="evidence" value="ECO:0007669"/>
    <property type="project" value="UniProtKB-SubCell"/>
</dbReference>
<feature type="domain" description="G-protein coupled receptors family 1 profile" evidence="10">
    <location>
        <begin position="49"/>
        <end position="323"/>
    </location>
</feature>
<evidence type="ECO:0000313" key="12">
    <source>
        <dbReference type="Proteomes" id="UP000683360"/>
    </source>
</evidence>
<dbReference type="Gene3D" id="1.20.1070.10">
    <property type="entry name" value="Rhodopsin 7-helix transmembrane proteins"/>
    <property type="match status" value="1"/>
</dbReference>
<protein>
    <recommendedName>
        <fullName evidence="10">G-protein coupled receptors family 1 profile domain-containing protein</fullName>
    </recommendedName>
</protein>
<feature type="transmembrane region" description="Helical" evidence="9">
    <location>
        <begin position="106"/>
        <end position="125"/>
    </location>
</feature>
<dbReference type="Proteomes" id="UP000683360">
    <property type="component" value="Unassembled WGS sequence"/>
</dbReference>
<comment type="subcellular location">
    <subcellularLocation>
        <location evidence="1">Membrane</location>
        <topology evidence="1">Multi-pass membrane protein</topology>
    </subcellularLocation>
</comment>
<evidence type="ECO:0000256" key="7">
    <source>
        <dbReference type="ARBA" id="ARBA00023224"/>
    </source>
</evidence>
<dbReference type="GO" id="GO:0004930">
    <property type="term" value="F:G protein-coupled receptor activity"/>
    <property type="evidence" value="ECO:0007669"/>
    <property type="project" value="UniProtKB-KW"/>
</dbReference>
<evidence type="ECO:0000259" key="10">
    <source>
        <dbReference type="PROSITE" id="PS50262"/>
    </source>
</evidence>
<dbReference type="PRINTS" id="PR00237">
    <property type="entry name" value="GPCRRHODOPSN"/>
</dbReference>
<dbReference type="InterPro" id="IPR017452">
    <property type="entry name" value="GPCR_Rhodpsn_7TM"/>
</dbReference>
<dbReference type="AlphaFoldDB" id="A0A8S3U9X5"/>
<feature type="transmembrane region" description="Helical" evidence="9">
    <location>
        <begin position="146"/>
        <end position="168"/>
    </location>
</feature>